<proteinExistence type="predicted"/>
<accession>A0AC35FC45</accession>
<evidence type="ECO:0000313" key="1">
    <source>
        <dbReference type="Proteomes" id="UP000887580"/>
    </source>
</evidence>
<sequence length="327" mass="37849">MAKLADILQESGHNVSVIIPEIDPFEDVISKKAKIIVRAPAKTEKKMFDKNEMQDLLWGSGIEAWKMKIFTEDVTERLTFQCQRLFEDKPFIEKLKSENYDFGIFEPFDYCGYGLFKLIEVHQYVISTPMALSDDLFYSLGLPGKKITIPSNHEYYPDMSFPERLINFFSPKLFLFFNENEEVAGVEQIKKYADPEFSRSEVLANARYIFANTDEYIDFPRPISHKIIYIGGITCDVNNANSENLSDEYKHIFDSAEDGVVLVSFGSLAKSSEMPLENKEAFVKTFEKFPKVNFIWKYENENDSIGNDLPNVFKQKWLPQKEILGNF</sequence>
<organism evidence="1 2">
    <name type="scientific">Panagrolaimus sp. PS1159</name>
    <dbReference type="NCBI Taxonomy" id="55785"/>
    <lineage>
        <taxon>Eukaryota</taxon>
        <taxon>Metazoa</taxon>
        <taxon>Ecdysozoa</taxon>
        <taxon>Nematoda</taxon>
        <taxon>Chromadorea</taxon>
        <taxon>Rhabditida</taxon>
        <taxon>Tylenchina</taxon>
        <taxon>Panagrolaimomorpha</taxon>
        <taxon>Panagrolaimoidea</taxon>
        <taxon>Panagrolaimidae</taxon>
        <taxon>Panagrolaimus</taxon>
    </lineage>
</organism>
<dbReference type="WBParaSite" id="PS1159_v2.g16051.t1">
    <property type="protein sequence ID" value="PS1159_v2.g16051.t1"/>
    <property type="gene ID" value="PS1159_v2.g16051"/>
</dbReference>
<name>A0AC35FC45_9BILA</name>
<reference evidence="2" key="1">
    <citation type="submission" date="2022-11" db="UniProtKB">
        <authorList>
            <consortium name="WormBaseParasite"/>
        </authorList>
    </citation>
    <scope>IDENTIFICATION</scope>
</reference>
<evidence type="ECO:0000313" key="2">
    <source>
        <dbReference type="WBParaSite" id="PS1159_v2.g16051.t1"/>
    </source>
</evidence>
<dbReference type="Proteomes" id="UP000887580">
    <property type="component" value="Unplaced"/>
</dbReference>
<protein>
    <submittedName>
        <fullName evidence="2">Glucuronosyltransferase</fullName>
    </submittedName>
</protein>